<evidence type="ECO:0008006" key="5">
    <source>
        <dbReference type="Google" id="ProtNLM"/>
    </source>
</evidence>
<feature type="compositionally biased region" description="Polar residues" evidence="1">
    <location>
        <begin position="1"/>
        <end position="23"/>
    </location>
</feature>
<protein>
    <recommendedName>
        <fullName evidence="5">Transmembrane protein 169</fullName>
    </recommendedName>
</protein>
<dbReference type="InterPro" id="IPR029386">
    <property type="entry name" value="TMEM169"/>
</dbReference>
<dbReference type="Proteomes" id="UP001286313">
    <property type="component" value="Unassembled WGS sequence"/>
</dbReference>
<feature type="region of interest" description="Disordered" evidence="1">
    <location>
        <begin position="148"/>
        <end position="213"/>
    </location>
</feature>
<keyword evidence="2" id="KW-0812">Transmembrane</keyword>
<dbReference type="Pfam" id="PF15052">
    <property type="entry name" value="TMEM169"/>
    <property type="match status" value="1"/>
</dbReference>
<sequence>MDSQVNKIISATQECESAESTCGDSGGEGGSAECLLQDLPPTPGVAVTTPGTPNSSVTPAMTPSQSQHTASTTDLDKNTPSIDNLLHQEEGSGSMSSIEAIGSIRARLLPGETNSRASMNNLLETSSTASDSIHRNSAIFVEDTANLDTGSEGCRRSEDKELEGLSTSGGTKSSIESESRDSQSSIRPTTGGSSSGERGEGASEDGVSGGGQVVFSEEMPEGLDSYVTLTGTIKRGKKKGQSIDVKVNLSREELDDLEASITQTLGPDKPKICCSQRYGAHITFLSVLCIPIAFLVSAAYSFYLGTLTWYSILTRVTEARWAAKMTLPPLLILLYPFLILLFTLGLGIFGALSQVSLCYDTWYSEMSDPEKGFYGWLCALLQVEECAPYETVVLMTDPQSEPPLPTKVNDATV</sequence>
<feature type="region of interest" description="Disordered" evidence="1">
    <location>
        <begin position="1"/>
        <end position="96"/>
    </location>
</feature>
<keyword evidence="4" id="KW-1185">Reference proteome</keyword>
<feature type="compositionally biased region" description="Basic and acidic residues" evidence="1">
    <location>
        <begin position="153"/>
        <end position="163"/>
    </location>
</feature>
<dbReference type="AlphaFoldDB" id="A0AAE1GHW8"/>
<evidence type="ECO:0000256" key="1">
    <source>
        <dbReference type="SAM" id="MobiDB-lite"/>
    </source>
</evidence>
<dbReference type="EMBL" id="JAWQEG010000231">
    <property type="protein sequence ID" value="KAK3893055.1"/>
    <property type="molecule type" value="Genomic_DNA"/>
</dbReference>
<gene>
    <name evidence="3" type="ORF">Pcinc_003101</name>
</gene>
<keyword evidence="2" id="KW-1133">Transmembrane helix</keyword>
<feature type="transmembrane region" description="Helical" evidence="2">
    <location>
        <begin position="282"/>
        <end position="310"/>
    </location>
</feature>
<comment type="caution">
    <text evidence="3">The sequence shown here is derived from an EMBL/GenBank/DDBJ whole genome shotgun (WGS) entry which is preliminary data.</text>
</comment>
<reference evidence="3" key="1">
    <citation type="submission" date="2023-10" db="EMBL/GenBank/DDBJ databases">
        <title>Genome assemblies of two species of porcelain crab, Petrolisthes cinctipes and Petrolisthes manimaculis (Anomura: Porcellanidae).</title>
        <authorList>
            <person name="Angst P."/>
        </authorList>
    </citation>
    <scope>NUCLEOTIDE SEQUENCE</scope>
    <source>
        <strain evidence="3">PB745_01</strain>
        <tissue evidence="3">Gill</tissue>
    </source>
</reference>
<feature type="compositionally biased region" description="Low complexity" evidence="1">
    <location>
        <begin position="44"/>
        <end position="53"/>
    </location>
</feature>
<evidence type="ECO:0000313" key="4">
    <source>
        <dbReference type="Proteomes" id="UP001286313"/>
    </source>
</evidence>
<evidence type="ECO:0000256" key="2">
    <source>
        <dbReference type="SAM" id="Phobius"/>
    </source>
</evidence>
<feature type="transmembrane region" description="Helical" evidence="2">
    <location>
        <begin position="330"/>
        <end position="352"/>
    </location>
</feature>
<accession>A0AAE1GHW8</accession>
<dbReference type="PANTHER" id="PTHR31777:SF0">
    <property type="entry name" value="TRANSMEMBRANE PROTEIN 169"/>
    <property type="match status" value="1"/>
</dbReference>
<feature type="compositionally biased region" description="Polar residues" evidence="1">
    <location>
        <begin position="54"/>
        <end position="82"/>
    </location>
</feature>
<evidence type="ECO:0000313" key="3">
    <source>
        <dbReference type="EMBL" id="KAK3893055.1"/>
    </source>
</evidence>
<keyword evidence="2" id="KW-0472">Membrane</keyword>
<name>A0AAE1GHW8_PETCI</name>
<organism evidence="3 4">
    <name type="scientific">Petrolisthes cinctipes</name>
    <name type="common">Flat porcelain crab</name>
    <dbReference type="NCBI Taxonomy" id="88211"/>
    <lineage>
        <taxon>Eukaryota</taxon>
        <taxon>Metazoa</taxon>
        <taxon>Ecdysozoa</taxon>
        <taxon>Arthropoda</taxon>
        <taxon>Crustacea</taxon>
        <taxon>Multicrustacea</taxon>
        <taxon>Malacostraca</taxon>
        <taxon>Eumalacostraca</taxon>
        <taxon>Eucarida</taxon>
        <taxon>Decapoda</taxon>
        <taxon>Pleocyemata</taxon>
        <taxon>Anomura</taxon>
        <taxon>Galatheoidea</taxon>
        <taxon>Porcellanidae</taxon>
        <taxon>Petrolisthes</taxon>
    </lineage>
</organism>
<proteinExistence type="predicted"/>
<feature type="compositionally biased region" description="Low complexity" evidence="1">
    <location>
        <begin position="182"/>
        <end position="196"/>
    </location>
</feature>
<dbReference type="PANTHER" id="PTHR31777">
    <property type="entry name" value="TRANSMEMBRANE PROTEIN 169"/>
    <property type="match status" value="1"/>
</dbReference>